<dbReference type="EnsemblPlants" id="PGSC0003DMT400088724">
    <property type="protein sequence ID" value="PGSC0003DMT400088724"/>
    <property type="gene ID" value="PGSC0003DMG400038295"/>
</dbReference>
<evidence type="ECO:0000313" key="2">
    <source>
        <dbReference type="EnsemblPlants" id="PGSC0003DMT400088724"/>
    </source>
</evidence>
<keyword evidence="3" id="KW-1185">Reference proteome</keyword>
<evidence type="ECO:0000256" key="1">
    <source>
        <dbReference type="SAM" id="MobiDB-lite"/>
    </source>
</evidence>
<dbReference type="Proteomes" id="UP000011115">
    <property type="component" value="Unassembled WGS sequence"/>
</dbReference>
<evidence type="ECO:0000313" key="3">
    <source>
        <dbReference type="Proteomes" id="UP000011115"/>
    </source>
</evidence>
<dbReference type="PaxDb" id="4113-PGSC0003DMT400088724"/>
<dbReference type="InParanoid" id="M1DGK9"/>
<dbReference type="Gramene" id="PGSC0003DMT400088724">
    <property type="protein sequence ID" value="PGSC0003DMT400088724"/>
    <property type="gene ID" value="PGSC0003DMG400038295"/>
</dbReference>
<name>M1DGK9_SOLTU</name>
<proteinExistence type="predicted"/>
<dbReference type="HOGENOM" id="CLU_2350736_0_0_1"/>
<feature type="compositionally biased region" description="Basic and acidic residues" evidence="1">
    <location>
        <begin position="1"/>
        <end position="12"/>
    </location>
</feature>
<feature type="region of interest" description="Disordered" evidence="1">
    <location>
        <begin position="1"/>
        <end position="72"/>
    </location>
</feature>
<sequence length="97" mass="10838">MVKMLPDDRFRPPDPSTVLPTPNIHHLLPESSSASSYNSSKDELDPDNQSMDGSDEDVKDTMKHTDQVVGSTFRDTYSDVQIMTEQQGLSPRGKKQT</sequence>
<accession>M1DGK9</accession>
<organism evidence="2 3">
    <name type="scientific">Solanum tuberosum</name>
    <name type="common">Potato</name>
    <dbReference type="NCBI Taxonomy" id="4113"/>
    <lineage>
        <taxon>Eukaryota</taxon>
        <taxon>Viridiplantae</taxon>
        <taxon>Streptophyta</taxon>
        <taxon>Embryophyta</taxon>
        <taxon>Tracheophyta</taxon>
        <taxon>Spermatophyta</taxon>
        <taxon>Magnoliopsida</taxon>
        <taxon>eudicotyledons</taxon>
        <taxon>Gunneridae</taxon>
        <taxon>Pentapetalae</taxon>
        <taxon>asterids</taxon>
        <taxon>lamiids</taxon>
        <taxon>Solanales</taxon>
        <taxon>Solanaceae</taxon>
        <taxon>Solanoideae</taxon>
        <taxon>Solaneae</taxon>
        <taxon>Solanum</taxon>
    </lineage>
</organism>
<protein>
    <submittedName>
        <fullName evidence="2">Uncharacterized protein</fullName>
    </submittedName>
</protein>
<reference evidence="3" key="1">
    <citation type="journal article" date="2011" name="Nature">
        <title>Genome sequence and analysis of the tuber crop potato.</title>
        <authorList>
            <consortium name="The Potato Genome Sequencing Consortium"/>
        </authorList>
    </citation>
    <scope>NUCLEOTIDE SEQUENCE [LARGE SCALE GENOMIC DNA]</scope>
    <source>
        <strain evidence="3">cv. DM1-3 516 R44</strain>
    </source>
</reference>
<reference evidence="2" key="2">
    <citation type="submission" date="2015-06" db="UniProtKB">
        <authorList>
            <consortium name="EnsemblPlants"/>
        </authorList>
    </citation>
    <scope>IDENTIFICATION</scope>
    <source>
        <strain evidence="2">DM1-3 516 R44</strain>
    </source>
</reference>
<dbReference type="AlphaFoldDB" id="M1DGK9"/>